<feature type="non-terminal residue" evidence="8">
    <location>
        <position position="1"/>
    </location>
</feature>
<feature type="transmembrane region" description="Helical" evidence="7">
    <location>
        <begin position="190"/>
        <end position="209"/>
    </location>
</feature>
<feature type="transmembrane region" description="Helical" evidence="7">
    <location>
        <begin position="151"/>
        <end position="170"/>
    </location>
</feature>
<keyword evidence="5 7" id="KW-1133">Transmembrane helix</keyword>
<evidence type="ECO:0000256" key="6">
    <source>
        <dbReference type="ARBA" id="ARBA00023136"/>
    </source>
</evidence>
<name>A0A1E4T7G3_9ASCO</name>
<dbReference type="Proteomes" id="UP000094801">
    <property type="component" value="Unassembled WGS sequence"/>
</dbReference>
<reference evidence="9" key="1">
    <citation type="submission" date="2016-04" db="EMBL/GenBank/DDBJ databases">
        <title>Comparative genomics of biotechnologically important yeasts.</title>
        <authorList>
            <consortium name="DOE Joint Genome Institute"/>
            <person name="Riley R."/>
            <person name="Haridas S."/>
            <person name="Wolfe K.H."/>
            <person name="Lopes M.R."/>
            <person name="Hittinger C.T."/>
            <person name="Goker M."/>
            <person name="Salamov A."/>
            <person name="Wisecaver J."/>
            <person name="Long T.M."/>
            <person name="Aerts A.L."/>
            <person name="Barry K."/>
            <person name="Choi C."/>
            <person name="Clum A."/>
            <person name="Coughlan A.Y."/>
            <person name="Deshpande S."/>
            <person name="Douglass A.P."/>
            <person name="Hanson S.J."/>
            <person name="Klenk H.-P."/>
            <person name="Labutti K."/>
            <person name="Lapidus A."/>
            <person name="Lindquist E."/>
            <person name="Lipzen A."/>
            <person name="Meier-Kolthoff J.P."/>
            <person name="Ohm R.A."/>
            <person name="Otillar R.P."/>
            <person name="Pangilinan J."/>
            <person name="Peng Y."/>
            <person name="Rokas A."/>
            <person name="Rosa C.A."/>
            <person name="Scheuner C."/>
            <person name="Sibirny A.A."/>
            <person name="Slot J.C."/>
            <person name="Stielow J.B."/>
            <person name="Sun H."/>
            <person name="Kurtzman C.P."/>
            <person name="Blackwell M."/>
            <person name="Grigoriev I.V."/>
            <person name="Jeffries T.W."/>
        </authorList>
    </citation>
    <scope>NUCLEOTIDE SEQUENCE [LARGE SCALE GENOMIC DNA]</scope>
    <source>
        <strain evidence="9">NRRL YB-2248</strain>
    </source>
</reference>
<feature type="transmembrane region" description="Helical" evidence="7">
    <location>
        <begin position="221"/>
        <end position="239"/>
    </location>
</feature>
<evidence type="ECO:0008006" key="10">
    <source>
        <dbReference type="Google" id="ProtNLM"/>
    </source>
</evidence>
<gene>
    <name evidence="8" type="ORF">CANARDRAFT_180809</name>
</gene>
<comment type="subcellular location">
    <subcellularLocation>
        <location evidence="1">Endomembrane system</location>
        <topology evidence="1">Multi-pass membrane protein</topology>
    </subcellularLocation>
</comment>
<evidence type="ECO:0000256" key="5">
    <source>
        <dbReference type="ARBA" id="ARBA00022989"/>
    </source>
</evidence>
<keyword evidence="4 7" id="KW-0812">Transmembrane</keyword>
<dbReference type="Pfam" id="PF08449">
    <property type="entry name" value="UAA"/>
    <property type="match status" value="1"/>
</dbReference>
<evidence type="ECO:0000256" key="7">
    <source>
        <dbReference type="SAM" id="Phobius"/>
    </source>
</evidence>
<dbReference type="AlphaFoldDB" id="A0A1E4T7G3"/>
<feature type="transmembrane region" description="Helical" evidence="7">
    <location>
        <begin position="87"/>
        <end position="109"/>
    </location>
</feature>
<dbReference type="OrthoDB" id="999962at2759"/>
<dbReference type="GO" id="GO:0005464">
    <property type="term" value="F:UDP-xylose transmembrane transporter activity"/>
    <property type="evidence" value="ECO:0007669"/>
    <property type="project" value="TreeGrafter"/>
</dbReference>
<feature type="transmembrane region" description="Helical" evidence="7">
    <location>
        <begin position="121"/>
        <end position="139"/>
    </location>
</feature>
<evidence type="ECO:0000256" key="4">
    <source>
        <dbReference type="ARBA" id="ARBA00022692"/>
    </source>
</evidence>
<accession>A0A1E4T7G3</accession>
<evidence type="ECO:0000256" key="2">
    <source>
        <dbReference type="ARBA" id="ARBA00022448"/>
    </source>
</evidence>
<dbReference type="PANTHER" id="PTHR10778:SF4">
    <property type="entry name" value="NUCLEOTIDE SUGAR TRANSPORTER SLC35B4"/>
    <property type="match status" value="1"/>
</dbReference>
<feature type="transmembrane region" description="Helical" evidence="7">
    <location>
        <begin position="63"/>
        <end position="81"/>
    </location>
</feature>
<feature type="transmembrane region" description="Helical" evidence="7">
    <location>
        <begin position="277"/>
        <end position="293"/>
    </location>
</feature>
<dbReference type="PANTHER" id="PTHR10778">
    <property type="entry name" value="SOLUTE CARRIER FAMILY 35 MEMBER B"/>
    <property type="match status" value="1"/>
</dbReference>
<evidence type="ECO:0000313" key="8">
    <source>
        <dbReference type="EMBL" id="ODV87694.1"/>
    </source>
</evidence>
<keyword evidence="9" id="KW-1185">Reference proteome</keyword>
<dbReference type="GO" id="GO:0000139">
    <property type="term" value="C:Golgi membrane"/>
    <property type="evidence" value="ECO:0007669"/>
    <property type="project" value="TreeGrafter"/>
</dbReference>
<feature type="non-terminal residue" evidence="8">
    <location>
        <position position="294"/>
    </location>
</feature>
<keyword evidence="2" id="KW-0813">Transport</keyword>
<organism evidence="8 9">
    <name type="scientific">[Candida] arabinofermentans NRRL YB-2248</name>
    <dbReference type="NCBI Taxonomy" id="983967"/>
    <lineage>
        <taxon>Eukaryota</taxon>
        <taxon>Fungi</taxon>
        <taxon>Dikarya</taxon>
        <taxon>Ascomycota</taxon>
        <taxon>Saccharomycotina</taxon>
        <taxon>Pichiomycetes</taxon>
        <taxon>Pichiales</taxon>
        <taxon>Pichiaceae</taxon>
        <taxon>Ogataea</taxon>
        <taxon>Ogataea/Candida clade</taxon>
    </lineage>
</organism>
<feature type="transmembrane region" description="Helical" evidence="7">
    <location>
        <begin position="25"/>
        <end position="42"/>
    </location>
</feature>
<dbReference type="GO" id="GO:0005789">
    <property type="term" value="C:endoplasmic reticulum membrane"/>
    <property type="evidence" value="ECO:0007669"/>
    <property type="project" value="TreeGrafter"/>
</dbReference>
<dbReference type="NCBIfam" id="TIGR00803">
    <property type="entry name" value="nst"/>
    <property type="match status" value="1"/>
</dbReference>
<keyword evidence="3" id="KW-0762">Sugar transport</keyword>
<dbReference type="EMBL" id="KV453847">
    <property type="protein sequence ID" value="ODV87694.1"/>
    <property type="molecule type" value="Genomic_DNA"/>
</dbReference>
<dbReference type="InterPro" id="IPR013657">
    <property type="entry name" value="SCL35B1-4/HUT1"/>
</dbReference>
<dbReference type="GO" id="GO:0005462">
    <property type="term" value="F:UDP-N-acetylglucosamine transmembrane transporter activity"/>
    <property type="evidence" value="ECO:0007669"/>
    <property type="project" value="TreeGrafter"/>
</dbReference>
<dbReference type="STRING" id="983967.A0A1E4T7G3"/>
<sequence length="294" mass="33226">VFGGCCSNVISMESISLIQLNSSNLMTASQYIFISLVGYILLIHKNRSIVNFKSSSKIPIERYMISTFIFFISSFLNNYVIQLNVSIPIHIILRSLSTPITMILGWGYWNKVYKLHQIIGALLLSIGIASFTLSTVTTTNTTTNTTTTTNTYSIIGCLILVISTILSSIIGLFNESSFKRYGFVDWRDNLFYSNFYTLPFLTIFVKPIITEYNMVKENQTFWYLLMINNLTQFICILGVNQLSLLTNSLSVNIALLIRKFLSLVISIKLFGNELNRQGSLSVVIVFMGAVIYTF</sequence>
<feature type="transmembrane region" description="Helical" evidence="7">
    <location>
        <begin position="251"/>
        <end position="271"/>
    </location>
</feature>
<protein>
    <recommendedName>
        <fullName evidence="10">Sugar phosphate transporter domain-containing protein</fullName>
    </recommendedName>
</protein>
<evidence type="ECO:0000256" key="3">
    <source>
        <dbReference type="ARBA" id="ARBA00022597"/>
    </source>
</evidence>
<keyword evidence="6 7" id="KW-0472">Membrane</keyword>
<evidence type="ECO:0000313" key="9">
    <source>
        <dbReference type="Proteomes" id="UP000094801"/>
    </source>
</evidence>
<proteinExistence type="predicted"/>
<evidence type="ECO:0000256" key="1">
    <source>
        <dbReference type="ARBA" id="ARBA00004127"/>
    </source>
</evidence>